<dbReference type="RefSeq" id="WP_330158926.1">
    <property type="nucleotide sequence ID" value="NZ_BAAAJA010000001.1"/>
</dbReference>
<evidence type="ECO:0000313" key="4">
    <source>
        <dbReference type="Proteomes" id="UP001348641"/>
    </source>
</evidence>
<evidence type="ECO:0000313" key="3">
    <source>
        <dbReference type="EMBL" id="MEE2051869.1"/>
    </source>
</evidence>
<comment type="caution">
    <text evidence="3">The sequence shown here is derived from an EMBL/GenBank/DDBJ whole genome shotgun (WGS) entry which is preliminary data.</text>
</comment>
<dbReference type="PROSITE" id="PS50943">
    <property type="entry name" value="HTH_CROC1"/>
    <property type="match status" value="1"/>
</dbReference>
<evidence type="ECO:0000256" key="1">
    <source>
        <dbReference type="SAM" id="MobiDB-lite"/>
    </source>
</evidence>
<dbReference type="Pfam" id="PF13560">
    <property type="entry name" value="HTH_31"/>
    <property type="match status" value="1"/>
</dbReference>
<organism evidence="3 4">
    <name type="scientific">Nocardiopsis tropica</name>
    <dbReference type="NCBI Taxonomy" id="109330"/>
    <lineage>
        <taxon>Bacteria</taxon>
        <taxon>Bacillati</taxon>
        <taxon>Actinomycetota</taxon>
        <taxon>Actinomycetes</taxon>
        <taxon>Streptosporangiales</taxon>
        <taxon>Nocardiopsidaceae</taxon>
        <taxon>Nocardiopsis</taxon>
    </lineage>
</organism>
<feature type="region of interest" description="Disordered" evidence="1">
    <location>
        <begin position="123"/>
        <end position="144"/>
    </location>
</feature>
<evidence type="ECO:0000259" key="2">
    <source>
        <dbReference type="PROSITE" id="PS50943"/>
    </source>
</evidence>
<gene>
    <name evidence="3" type="ORF">Q8A49_15310</name>
</gene>
<dbReference type="SUPFAM" id="SSF47413">
    <property type="entry name" value="lambda repressor-like DNA-binding domains"/>
    <property type="match status" value="1"/>
</dbReference>
<accession>A0ABU7KSA4</accession>
<protein>
    <submittedName>
        <fullName evidence="3">Helix-turn-helix transcriptional regulator</fullName>
    </submittedName>
</protein>
<proteinExistence type="predicted"/>
<reference evidence="3 4" key="1">
    <citation type="submission" date="2023-07" db="EMBL/GenBank/DDBJ databases">
        <authorList>
            <person name="Girao M."/>
            <person name="Carvalho M.F."/>
        </authorList>
    </citation>
    <scope>NUCLEOTIDE SEQUENCE [LARGE SCALE GENOMIC DNA]</scope>
    <source>
        <strain evidence="3 4">66/93</strain>
    </source>
</reference>
<feature type="domain" description="HTH cro/C1-type" evidence="2">
    <location>
        <begin position="15"/>
        <end position="48"/>
    </location>
</feature>
<name>A0ABU7KSA4_9ACTN</name>
<dbReference type="Gene3D" id="1.10.260.40">
    <property type="entry name" value="lambda repressor-like DNA-binding domains"/>
    <property type="match status" value="1"/>
</dbReference>
<dbReference type="Proteomes" id="UP001348641">
    <property type="component" value="Unassembled WGS sequence"/>
</dbReference>
<dbReference type="EMBL" id="JAUUCC010000035">
    <property type="protein sequence ID" value="MEE2051869.1"/>
    <property type="molecule type" value="Genomic_DNA"/>
</dbReference>
<dbReference type="InterPro" id="IPR010982">
    <property type="entry name" value="Lambda_DNA-bd_dom_sf"/>
</dbReference>
<dbReference type="InterPro" id="IPR001387">
    <property type="entry name" value="Cro/C1-type_HTH"/>
</dbReference>
<dbReference type="CDD" id="cd00093">
    <property type="entry name" value="HTH_XRE"/>
    <property type="match status" value="1"/>
</dbReference>
<dbReference type="SMART" id="SM00530">
    <property type="entry name" value="HTH_XRE"/>
    <property type="match status" value="1"/>
</dbReference>
<sequence length="344" mass="38474">MSTGTRRGLVSGFVLRLAREQLRLSREVLAERLLVSPDTLAAWETGRRPLTAVPIGQLLTHRHVLLRLGVQPVLLAALDRALESDVLLAMLLRNDPGALAGWVLQRDLVEFLVWPLTGQPPEPLKALTPRTRRGPSADRPTLTADERNRLSAHLRRMAETADGFLLRRQALYLSGYDTIADSADWFTEQQRRSAPRDALSRWLAERSVASVATMRGDRDRLARFVSTTLVNDDWGEAANLAYWSYWVGETGPELTDDFMATGRVGSWGGHRLYRHLLDRLAPEHGNLDLYVHTMWALIAVKPHLLRNPEPLAEQVGLLLDGGGVSAVARRDLDGIRYAIRLSRA</sequence>